<dbReference type="SUPFAM" id="SSF56176">
    <property type="entry name" value="FAD-binding/transporter-associated domain-like"/>
    <property type="match status" value="1"/>
</dbReference>
<keyword evidence="3" id="KW-0285">Flavoprotein</keyword>
<keyword evidence="9" id="KW-1185">Reference proteome</keyword>
<evidence type="ECO:0000256" key="3">
    <source>
        <dbReference type="ARBA" id="ARBA00022630"/>
    </source>
</evidence>
<proteinExistence type="inferred from homology"/>
<dbReference type="InterPro" id="IPR016166">
    <property type="entry name" value="FAD-bd_PCMH"/>
</dbReference>
<organism evidence="8 9">
    <name type="scientific">Hirsutella minnesotensis 3608</name>
    <dbReference type="NCBI Taxonomy" id="1043627"/>
    <lineage>
        <taxon>Eukaryota</taxon>
        <taxon>Fungi</taxon>
        <taxon>Dikarya</taxon>
        <taxon>Ascomycota</taxon>
        <taxon>Pezizomycotina</taxon>
        <taxon>Sordariomycetes</taxon>
        <taxon>Hypocreomycetidae</taxon>
        <taxon>Hypocreales</taxon>
        <taxon>Ophiocordycipitaceae</taxon>
        <taxon>Hirsutella</taxon>
    </lineage>
</organism>
<evidence type="ECO:0000256" key="5">
    <source>
        <dbReference type="ARBA" id="ARBA00023002"/>
    </source>
</evidence>
<protein>
    <recommendedName>
        <fullName evidence="7">FAD-binding PCMH-type domain-containing protein</fullName>
    </recommendedName>
</protein>
<dbReference type="InterPro" id="IPR036318">
    <property type="entry name" value="FAD-bd_PCMH-like_sf"/>
</dbReference>
<dbReference type="InterPro" id="IPR006094">
    <property type="entry name" value="Oxid_FAD_bind_N"/>
</dbReference>
<keyword evidence="6" id="KW-0732">Signal</keyword>
<sequence>MAWLVLSALWTLAFALIPYTSPENLTACLARAKVPFLIKDSIEWARETTTYNIRLNYTPAEVATPRSIDEIQVAVLCGIENDFRVSAKGGGHSFGSFGLGGEDGHLVISLGRMRQVMVHDNHIAKVQPGARLLHVATELYRQGRRAIPHGSCLSVGISGLVLHGGFGFASRTYGLTLDWLIGATVVLANGSVVHCSATENQDLFWALRGAGSSFGIVAEFEFNTFEAPRQVTPFDIELSWDETRAVTAIETFQNFALAAPRELNLMLDITPTDKIIKGVYYGSHKQLYKVLRLLLRQSRGKISLTTVGWIESLLEFDEVDPVHPFDSSLVLSISANDISHNNLAVSGSLYLSIEAHGGNNSAVAYIAQNETAYGQRDKLLLFQLFDGGSRGYYPNDGFSRLTTIRESVTSSIADGKWGMYANYVDTEVDAKTAERLYWGGNLRRLKKLKSELDPKQVFRGPQGIQPGKGHLFPVSYDEL</sequence>
<dbReference type="OrthoDB" id="415825at2759"/>
<evidence type="ECO:0000256" key="1">
    <source>
        <dbReference type="ARBA" id="ARBA00001974"/>
    </source>
</evidence>
<evidence type="ECO:0000259" key="7">
    <source>
        <dbReference type="PROSITE" id="PS51387"/>
    </source>
</evidence>
<evidence type="ECO:0000256" key="6">
    <source>
        <dbReference type="SAM" id="SignalP"/>
    </source>
</evidence>
<reference evidence="8 9" key="1">
    <citation type="journal article" date="2014" name="Genome Biol. Evol.">
        <title>Comparative genomics and transcriptomics analyses reveal divergent lifestyle features of nematode endoparasitic fungus Hirsutella minnesotensis.</title>
        <authorList>
            <person name="Lai Y."/>
            <person name="Liu K."/>
            <person name="Zhang X."/>
            <person name="Zhang X."/>
            <person name="Li K."/>
            <person name="Wang N."/>
            <person name="Shu C."/>
            <person name="Wu Y."/>
            <person name="Wang C."/>
            <person name="Bushley K.E."/>
            <person name="Xiang M."/>
            <person name="Liu X."/>
        </authorList>
    </citation>
    <scope>NUCLEOTIDE SEQUENCE [LARGE SCALE GENOMIC DNA]</scope>
    <source>
        <strain evidence="8 9">3608</strain>
    </source>
</reference>
<comment type="cofactor">
    <cofactor evidence="1">
        <name>FAD</name>
        <dbReference type="ChEBI" id="CHEBI:57692"/>
    </cofactor>
</comment>
<evidence type="ECO:0000313" key="9">
    <source>
        <dbReference type="Proteomes" id="UP000054481"/>
    </source>
</evidence>
<evidence type="ECO:0000313" key="8">
    <source>
        <dbReference type="EMBL" id="KJZ69717.1"/>
    </source>
</evidence>
<evidence type="ECO:0000256" key="4">
    <source>
        <dbReference type="ARBA" id="ARBA00022827"/>
    </source>
</evidence>
<dbReference type="PANTHER" id="PTHR42973">
    <property type="entry name" value="BINDING OXIDOREDUCTASE, PUTATIVE (AFU_ORTHOLOGUE AFUA_1G17690)-RELATED"/>
    <property type="match status" value="1"/>
</dbReference>
<dbReference type="InterPro" id="IPR012951">
    <property type="entry name" value="BBE"/>
</dbReference>
<dbReference type="Proteomes" id="UP000054481">
    <property type="component" value="Unassembled WGS sequence"/>
</dbReference>
<dbReference type="PROSITE" id="PS00862">
    <property type="entry name" value="OX2_COVAL_FAD"/>
    <property type="match status" value="1"/>
</dbReference>
<evidence type="ECO:0000256" key="2">
    <source>
        <dbReference type="ARBA" id="ARBA00005466"/>
    </source>
</evidence>
<dbReference type="GO" id="GO:0071949">
    <property type="term" value="F:FAD binding"/>
    <property type="evidence" value="ECO:0007669"/>
    <property type="project" value="InterPro"/>
</dbReference>
<feature type="signal peptide" evidence="6">
    <location>
        <begin position="1"/>
        <end position="15"/>
    </location>
</feature>
<dbReference type="Gene3D" id="3.30.465.10">
    <property type="match status" value="1"/>
</dbReference>
<dbReference type="PANTHER" id="PTHR42973:SF39">
    <property type="entry name" value="FAD-BINDING PCMH-TYPE DOMAIN-CONTAINING PROTEIN"/>
    <property type="match status" value="1"/>
</dbReference>
<keyword evidence="5" id="KW-0560">Oxidoreductase</keyword>
<dbReference type="Gene3D" id="3.40.462.20">
    <property type="match status" value="1"/>
</dbReference>
<dbReference type="InterPro" id="IPR006093">
    <property type="entry name" value="Oxy_OxRdtase_FAD_BS"/>
</dbReference>
<feature type="domain" description="FAD-binding PCMH-type" evidence="7">
    <location>
        <begin position="55"/>
        <end position="227"/>
    </location>
</feature>
<dbReference type="AlphaFoldDB" id="A0A0F7ZWX2"/>
<dbReference type="Pfam" id="PF08031">
    <property type="entry name" value="BBE"/>
    <property type="match status" value="1"/>
</dbReference>
<comment type="similarity">
    <text evidence="2">Belongs to the oxygen-dependent FAD-linked oxidoreductase family.</text>
</comment>
<name>A0A0F7ZWX2_9HYPO</name>
<dbReference type="EMBL" id="KQ030684">
    <property type="protein sequence ID" value="KJZ69717.1"/>
    <property type="molecule type" value="Genomic_DNA"/>
</dbReference>
<dbReference type="InterPro" id="IPR050416">
    <property type="entry name" value="FAD-linked_Oxidoreductase"/>
</dbReference>
<dbReference type="InterPro" id="IPR016169">
    <property type="entry name" value="FAD-bd_PCMH_sub2"/>
</dbReference>
<accession>A0A0F7ZWX2</accession>
<keyword evidence="4" id="KW-0274">FAD</keyword>
<dbReference type="Pfam" id="PF01565">
    <property type="entry name" value="FAD_binding_4"/>
    <property type="match status" value="1"/>
</dbReference>
<feature type="chain" id="PRO_5012362071" description="FAD-binding PCMH-type domain-containing protein" evidence="6">
    <location>
        <begin position="16"/>
        <end position="479"/>
    </location>
</feature>
<dbReference type="GO" id="GO:0016491">
    <property type="term" value="F:oxidoreductase activity"/>
    <property type="evidence" value="ECO:0007669"/>
    <property type="project" value="UniProtKB-KW"/>
</dbReference>
<gene>
    <name evidence="8" type="ORF">HIM_10886</name>
</gene>
<dbReference type="PROSITE" id="PS51387">
    <property type="entry name" value="FAD_PCMH"/>
    <property type="match status" value="1"/>
</dbReference>